<dbReference type="EMBL" id="CP050485">
    <property type="protein sequence ID" value="QOG27417.1"/>
    <property type="molecule type" value="Genomic_DNA"/>
</dbReference>
<evidence type="ECO:0000313" key="4">
    <source>
        <dbReference type="EMBL" id="STD82385.1"/>
    </source>
</evidence>
<evidence type="ECO:0000313" key="6">
    <source>
        <dbReference type="Proteomes" id="UP000516696"/>
    </source>
</evidence>
<evidence type="ECO:0000313" key="2">
    <source>
        <dbReference type="EMBL" id="MDT2690478.1"/>
    </source>
</evidence>
<protein>
    <submittedName>
        <fullName evidence="2">Uncharacterized protein</fullName>
    </submittedName>
</protein>
<keyword evidence="1" id="KW-0472">Membrane</keyword>
<keyword evidence="5" id="KW-1185">Reference proteome</keyword>
<reference evidence="3 6" key="2">
    <citation type="submission" date="2020-03" db="EMBL/GenBank/DDBJ databases">
        <title>Characterization of ganglioside-mimicking enterococci.</title>
        <authorList>
            <person name="Patry R.T."/>
            <person name="Nothaft H."/>
            <person name="Bridger R."/>
            <person name="Shajahan A."/>
            <person name="Huynh S."/>
            <person name="Sanchez S."/>
            <person name="Azadi P."/>
            <person name="Cooper K."/>
            <person name="Miller W.G."/>
            <person name="Parker C.T."/>
            <person name="Wells L."/>
            <person name="Szymanski C.M."/>
        </authorList>
    </citation>
    <scope>NUCLEOTIDE SEQUENCE [LARGE SCALE GENOMIC DNA]</scope>
    <source>
        <strain evidence="3 6">EGM181</strain>
    </source>
</reference>
<evidence type="ECO:0000256" key="1">
    <source>
        <dbReference type="SAM" id="Phobius"/>
    </source>
</evidence>
<keyword evidence="1" id="KW-1133">Transmembrane helix</keyword>
<reference evidence="4 5" key="1">
    <citation type="submission" date="2018-06" db="EMBL/GenBank/DDBJ databases">
        <authorList>
            <consortium name="Pathogen Informatics"/>
            <person name="Doyle S."/>
        </authorList>
    </citation>
    <scope>NUCLEOTIDE SEQUENCE [LARGE SCALE GENOMIC DNA]</scope>
    <source>
        <strain evidence="4 5">NCTC12360</strain>
    </source>
</reference>
<name>A0A366U7P6_ENTGA</name>
<gene>
    <name evidence="3" type="ORF">EGM181_09245</name>
    <name evidence="4" type="ORF">NCTC12360_00810</name>
    <name evidence="2" type="ORF">P7E30_09720</name>
</gene>
<dbReference type="RefSeq" id="WP_003126704.1">
    <property type="nucleotide sequence ID" value="NZ_BSYC01000001.1"/>
</dbReference>
<dbReference type="Proteomes" id="UP001183682">
    <property type="component" value="Unassembled WGS sequence"/>
</dbReference>
<accession>A0A366U7P6</accession>
<dbReference type="Proteomes" id="UP000516696">
    <property type="component" value="Chromosome"/>
</dbReference>
<dbReference type="GeneID" id="93224183"/>
<keyword evidence="1" id="KW-0812">Transmembrane</keyword>
<reference evidence="2" key="3">
    <citation type="submission" date="2023-03" db="EMBL/GenBank/DDBJ databases">
        <authorList>
            <person name="Shen W."/>
            <person name="Cai J."/>
        </authorList>
    </citation>
    <scope>NUCLEOTIDE SEQUENCE</scope>
    <source>
        <strain evidence="2">K69-2</strain>
    </source>
</reference>
<proteinExistence type="predicted"/>
<organism evidence="2 7">
    <name type="scientific">Enterococcus gallinarum</name>
    <dbReference type="NCBI Taxonomy" id="1353"/>
    <lineage>
        <taxon>Bacteria</taxon>
        <taxon>Bacillati</taxon>
        <taxon>Bacillota</taxon>
        <taxon>Bacilli</taxon>
        <taxon>Lactobacillales</taxon>
        <taxon>Enterococcaceae</taxon>
        <taxon>Enterococcus</taxon>
    </lineage>
</organism>
<dbReference type="Proteomes" id="UP000254807">
    <property type="component" value="Unassembled WGS sequence"/>
</dbReference>
<feature type="transmembrane region" description="Helical" evidence="1">
    <location>
        <begin position="6"/>
        <end position="27"/>
    </location>
</feature>
<sequence>MSLWELWFVGKTFVTVLLVVFLLEWLYLLRKLSRKSQQLIYLLLILVEWLSNGWIGLLTSLVCGTYFFGHWKEHADTTASIQSTVYGDGQEGTENLMQKY</sequence>
<dbReference type="AlphaFoldDB" id="A0A366U7P6"/>
<evidence type="ECO:0000313" key="3">
    <source>
        <dbReference type="EMBL" id="QOG27417.1"/>
    </source>
</evidence>
<dbReference type="EMBL" id="UFYW01000001">
    <property type="protein sequence ID" value="STD82385.1"/>
    <property type="molecule type" value="Genomic_DNA"/>
</dbReference>
<evidence type="ECO:0000313" key="5">
    <source>
        <dbReference type="Proteomes" id="UP000254807"/>
    </source>
</evidence>
<evidence type="ECO:0000313" key="7">
    <source>
        <dbReference type="Proteomes" id="UP001183682"/>
    </source>
</evidence>
<dbReference type="EMBL" id="JARPZN010000005">
    <property type="protein sequence ID" value="MDT2690478.1"/>
    <property type="molecule type" value="Genomic_DNA"/>
</dbReference>
<feature type="transmembrane region" description="Helical" evidence="1">
    <location>
        <begin position="39"/>
        <end position="68"/>
    </location>
</feature>